<evidence type="ECO:0000313" key="3">
    <source>
        <dbReference type="Proteomes" id="UP000229511"/>
    </source>
</evidence>
<protein>
    <submittedName>
        <fullName evidence="2">Portal protein</fullName>
    </submittedName>
</protein>
<feature type="compositionally biased region" description="Basic and acidic residues" evidence="1">
    <location>
        <begin position="472"/>
        <end position="494"/>
    </location>
</feature>
<proteinExistence type="predicted"/>
<sequence length="589" mass="66441">MSVLLGPNGQPISSDYAKAKVKSSKKPKVGEIGGWSNLSLMKAQLLPANNHLQFDTSKLRLSDYRMMRDHYQVNSSLSLLTFMIHQVDFTVQCEDKKVAQHCEDNLRKIWTRLVRAMSISFWSGYSPNALQWENDDVAGKVMLTKIKDMLPEECSPRWKKIPAVGGTRIGLDDQLEVQNANSVRGRRTAKIFDGIKQAGYEDIPVENSFWYPLLQETGNMYGKKLLNAVFQPWFFSLLVHVFANRYYERFGEPAILARAPFDDEVTINNTKVKGNQLMQHVGSLMRSGAIGVLPNDKIQSGMDNDSDYEYTLEYLESQMRGADFERYMSRLDQEISLGLFTPVLMTQTGDGGSFNLGVTHTQMYFRQINAVLADMKEYIDRYILYPMALYNFGDKVKPPEIKFRKLGATDPETIRGIITGLISGKNVTFDEVELGQELGLTIEKIEEIKEPLDVPNPDDNPDDNTAPGAKQTDPRIGKGRPERTQRPKGVDKKTKVAAGLADRIAQQYESGRDKPDTGFKARYADWFNTDLCGGFTNPGDSNQYYRELTQEVEAAFDNAKAIGIGDDAGVFFKEVITSHMDRLEHNYAG</sequence>
<gene>
    <name evidence="2" type="primary">11</name>
    <name evidence="2" type="ORF">PBI_PATRICKSTAR_11</name>
</gene>
<organism evidence="2 3">
    <name type="scientific">Gordonia phage PatrickStar</name>
    <dbReference type="NCBI Taxonomy" id="1838076"/>
    <lineage>
        <taxon>Viruses</taxon>
        <taxon>Duplodnaviria</taxon>
        <taxon>Heunggongvirae</taxon>
        <taxon>Uroviricota</taxon>
        <taxon>Caudoviricetes</taxon>
        <taxon>Orchidvirus</taxon>
        <taxon>Orchidvirus orchid</taxon>
    </lineage>
</organism>
<name>A0A160DGR4_9CAUD</name>
<evidence type="ECO:0000256" key="1">
    <source>
        <dbReference type="SAM" id="MobiDB-lite"/>
    </source>
</evidence>
<feature type="region of interest" description="Disordered" evidence="1">
    <location>
        <begin position="449"/>
        <end position="496"/>
    </location>
</feature>
<reference evidence="2 3" key="1">
    <citation type="submission" date="2016-03" db="EMBL/GenBank/DDBJ databases">
        <authorList>
            <person name="Rimple P."/>
            <person name="Montgomery M.T."/>
            <person name="Guerrero C.A."/>
            <person name="Mavrich T.N."/>
            <person name="Pope W.H."/>
            <person name="Garlena R.A."/>
            <person name="Russell D.A."/>
            <person name="Jacobs-Sera D."/>
            <person name="Hendrix R.W."/>
            <person name="Hatfull G.F."/>
        </authorList>
    </citation>
    <scope>NUCLEOTIDE SEQUENCE [LARGE SCALE GENOMIC DNA]</scope>
</reference>
<dbReference type="InterPro" id="IPR009279">
    <property type="entry name" value="Portal_Mu"/>
</dbReference>
<dbReference type="Proteomes" id="UP000229511">
    <property type="component" value="Genome"/>
</dbReference>
<evidence type="ECO:0000313" key="2">
    <source>
        <dbReference type="EMBL" id="ANA87245.1"/>
    </source>
</evidence>
<dbReference type="EMBL" id="KU998252">
    <property type="protein sequence ID" value="ANA87245.1"/>
    <property type="molecule type" value="Genomic_DNA"/>
</dbReference>
<dbReference type="Pfam" id="PF06074">
    <property type="entry name" value="Portal_Mu"/>
    <property type="match status" value="1"/>
</dbReference>
<accession>A0A160DGR4</accession>